<evidence type="ECO:0000313" key="6">
    <source>
        <dbReference type="EMBL" id="GFQ65707.1"/>
    </source>
</evidence>
<proteinExistence type="inferred from homology"/>
<dbReference type="SMART" id="SM01179">
    <property type="entry name" value="DUF862"/>
    <property type="match status" value="1"/>
</dbReference>
<dbReference type="Pfam" id="PF05903">
    <property type="entry name" value="Peptidase_C97"/>
    <property type="match status" value="1"/>
</dbReference>
<protein>
    <submittedName>
        <fullName evidence="6">Desumoylating isopeptidase 1</fullName>
    </submittedName>
</protein>
<comment type="caution">
    <text evidence="6">The sequence shown here is derived from an EMBL/GenBank/DDBJ whole genome shotgun (WGS) entry which is preliminary data.</text>
</comment>
<dbReference type="PANTHER" id="PTHR12378:SF7">
    <property type="entry name" value="DESUMOYLATING ISOPEPTIDASE 1"/>
    <property type="match status" value="1"/>
</dbReference>
<feature type="compositionally biased region" description="Polar residues" evidence="4">
    <location>
        <begin position="212"/>
        <end position="228"/>
    </location>
</feature>
<dbReference type="GO" id="GO:0006508">
    <property type="term" value="P:proteolysis"/>
    <property type="evidence" value="ECO:0007669"/>
    <property type="project" value="UniProtKB-KW"/>
</dbReference>
<dbReference type="OrthoDB" id="21221at2759"/>
<feature type="compositionally biased region" description="Polar residues" evidence="4">
    <location>
        <begin position="275"/>
        <end position="289"/>
    </location>
</feature>
<feature type="domain" description="PPPDE" evidence="5">
    <location>
        <begin position="20"/>
        <end position="149"/>
    </location>
</feature>
<comment type="similarity">
    <text evidence="1">Belongs to the DeSI family.</text>
</comment>
<evidence type="ECO:0000259" key="5">
    <source>
        <dbReference type="PROSITE" id="PS51858"/>
    </source>
</evidence>
<dbReference type="InterPro" id="IPR042266">
    <property type="entry name" value="PPPDE_sf"/>
</dbReference>
<accession>A0A8X6EZH9</accession>
<evidence type="ECO:0000313" key="7">
    <source>
        <dbReference type="Proteomes" id="UP000887116"/>
    </source>
</evidence>
<name>A0A8X6EZH9_TRICU</name>
<sequence>MDANGEAALERPELLAETSFDVLLYIYDLSKELAKSFKKILKGKPLPGIWHTGLVAYGREYYFGSTGIESCRPGETILGEPDQILTLGKTELPYSVFLEYIFALGESTYRPGSYHLLEHNCNCFSQEVCQFLTGGPIPAEIRELPQEISGNKTLSTALKEYFNKLSLRAEGSKGISFGPSERVPEEHRNGHAPETATPRPTQNGTRRKKSSAGMSSGNSAQSKQQATPKEQLPVAPEQPQQIVQEPPQQNAVPEFTPAPPAQQQPSQEANEVPPSESNSQVVSNGTELSNGAPRRGSLEESEEGQTTYAPRRARRYEDPPAIFPDVDGAALLKQIMELVEGKLTPEENKDLNEFMEYLTTDGGAWALGASHLETI</sequence>
<keyword evidence="3" id="KW-0378">Hydrolase</keyword>
<dbReference type="EMBL" id="BMAO01020204">
    <property type="protein sequence ID" value="GFQ65707.1"/>
    <property type="molecule type" value="Genomic_DNA"/>
</dbReference>
<organism evidence="6 7">
    <name type="scientific">Trichonephila clavata</name>
    <name type="common">Joro spider</name>
    <name type="synonym">Nephila clavata</name>
    <dbReference type="NCBI Taxonomy" id="2740835"/>
    <lineage>
        <taxon>Eukaryota</taxon>
        <taxon>Metazoa</taxon>
        <taxon>Ecdysozoa</taxon>
        <taxon>Arthropoda</taxon>
        <taxon>Chelicerata</taxon>
        <taxon>Arachnida</taxon>
        <taxon>Araneae</taxon>
        <taxon>Araneomorphae</taxon>
        <taxon>Entelegynae</taxon>
        <taxon>Araneoidea</taxon>
        <taxon>Nephilidae</taxon>
        <taxon>Trichonephila</taxon>
    </lineage>
</organism>
<dbReference type="GO" id="GO:0070646">
    <property type="term" value="P:protein modification by small protein removal"/>
    <property type="evidence" value="ECO:0007669"/>
    <property type="project" value="TreeGrafter"/>
</dbReference>
<gene>
    <name evidence="6" type="primary">Desi1</name>
    <name evidence="6" type="ORF">TNCT_214981</name>
</gene>
<feature type="compositionally biased region" description="Basic and acidic residues" evidence="4">
    <location>
        <begin position="182"/>
        <end position="191"/>
    </location>
</feature>
<evidence type="ECO:0000256" key="4">
    <source>
        <dbReference type="SAM" id="MobiDB-lite"/>
    </source>
</evidence>
<evidence type="ECO:0000256" key="3">
    <source>
        <dbReference type="ARBA" id="ARBA00022801"/>
    </source>
</evidence>
<feature type="region of interest" description="Disordered" evidence="4">
    <location>
        <begin position="172"/>
        <end position="320"/>
    </location>
</feature>
<reference evidence="6" key="1">
    <citation type="submission" date="2020-07" db="EMBL/GenBank/DDBJ databases">
        <title>Multicomponent nature underlies the extraordinary mechanical properties of spider dragline silk.</title>
        <authorList>
            <person name="Kono N."/>
            <person name="Nakamura H."/>
            <person name="Mori M."/>
            <person name="Yoshida Y."/>
            <person name="Ohtoshi R."/>
            <person name="Malay A.D."/>
            <person name="Moran D.A.P."/>
            <person name="Tomita M."/>
            <person name="Numata K."/>
            <person name="Arakawa K."/>
        </authorList>
    </citation>
    <scope>NUCLEOTIDE SEQUENCE</scope>
</reference>
<keyword evidence="7" id="KW-1185">Reference proteome</keyword>
<evidence type="ECO:0000256" key="2">
    <source>
        <dbReference type="ARBA" id="ARBA00022670"/>
    </source>
</evidence>
<feature type="compositionally biased region" description="Low complexity" evidence="4">
    <location>
        <begin position="233"/>
        <end position="249"/>
    </location>
</feature>
<feature type="non-terminal residue" evidence="6">
    <location>
        <position position="1"/>
    </location>
</feature>
<dbReference type="Gene3D" id="3.90.1720.30">
    <property type="entry name" value="PPPDE domains"/>
    <property type="match status" value="1"/>
</dbReference>
<keyword evidence="2" id="KW-0645">Protease</keyword>
<dbReference type="InterPro" id="IPR008580">
    <property type="entry name" value="PPPDE_dom"/>
</dbReference>
<dbReference type="PROSITE" id="PS51858">
    <property type="entry name" value="PPPDE"/>
    <property type="match status" value="1"/>
</dbReference>
<dbReference type="AlphaFoldDB" id="A0A8X6EZH9"/>
<evidence type="ECO:0000256" key="1">
    <source>
        <dbReference type="ARBA" id="ARBA00008140"/>
    </source>
</evidence>
<dbReference type="GO" id="GO:0008233">
    <property type="term" value="F:peptidase activity"/>
    <property type="evidence" value="ECO:0007669"/>
    <property type="project" value="UniProtKB-KW"/>
</dbReference>
<dbReference type="Proteomes" id="UP000887116">
    <property type="component" value="Unassembled WGS sequence"/>
</dbReference>
<dbReference type="PANTHER" id="PTHR12378">
    <property type="entry name" value="DESUMOYLATING ISOPEPTIDASE"/>
    <property type="match status" value="1"/>
</dbReference>